<protein>
    <recommendedName>
        <fullName evidence="1">FlgD/Vpr Ig-like domain-containing protein</fullName>
    </recommendedName>
</protein>
<dbReference type="InterPro" id="IPR025965">
    <property type="entry name" value="FlgD/Vpr_Ig-like"/>
</dbReference>
<evidence type="ECO:0000313" key="3">
    <source>
        <dbReference type="Proteomes" id="UP000052008"/>
    </source>
</evidence>
<dbReference type="STRING" id="1703770.AMJ39_00360"/>
<dbReference type="PANTHER" id="PTHR42754:SF1">
    <property type="entry name" value="LIPOPROTEIN"/>
    <property type="match status" value="1"/>
</dbReference>
<comment type="caution">
    <text evidence="2">The sequence shown here is derived from an EMBL/GenBank/DDBJ whole genome shotgun (WGS) entry which is preliminary data.</text>
</comment>
<dbReference type="PATRIC" id="fig|1703770.3.peg.78"/>
<dbReference type="Proteomes" id="UP000052008">
    <property type="component" value="Unassembled WGS sequence"/>
</dbReference>
<proteinExistence type="predicted"/>
<accession>A0A0S7WW65</accession>
<dbReference type="AlphaFoldDB" id="A0A0S7WW65"/>
<dbReference type="InterPro" id="IPR026444">
    <property type="entry name" value="Secre_tail"/>
</dbReference>
<dbReference type="EMBL" id="LIZS01000002">
    <property type="protein sequence ID" value="KPJ54422.1"/>
    <property type="molecule type" value="Genomic_DNA"/>
</dbReference>
<gene>
    <name evidence="2" type="ORF">AMJ39_00360</name>
</gene>
<dbReference type="PANTHER" id="PTHR42754">
    <property type="entry name" value="ENDOGLUCANASE"/>
    <property type="match status" value="1"/>
</dbReference>
<name>A0A0S7WW65_UNCT6</name>
<organism evidence="2 3">
    <name type="scientific">candidate division TA06 bacterium DG_24</name>
    <dbReference type="NCBI Taxonomy" id="1703770"/>
    <lineage>
        <taxon>Bacteria</taxon>
        <taxon>Bacteria division TA06</taxon>
    </lineage>
</organism>
<dbReference type="SUPFAM" id="SSF69304">
    <property type="entry name" value="Tricorn protease N-terminal domain"/>
    <property type="match status" value="1"/>
</dbReference>
<dbReference type="NCBIfam" id="TIGR04183">
    <property type="entry name" value="Por_Secre_tail"/>
    <property type="match status" value="1"/>
</dbReference>
<evidence type="ECO:0000259" key="1">
    <source>
        <dbReference type="Pfam" id="PF13860"/>
    </source>
</evidence>
<dbReference type="Pfam" id="PF13860">
    <property type="entry name" value="FlgD_ig"/>
    <property type="match status" value="1"/>
</dbReference>
<dbReference type="Gene3D" id="2.60.40.4070">
    <property type="match status" value="1"/>
</dbReference>
<feature type="domain" description="FlgD/Vpr Ig-like" evidence="1">
    <location>
        <begin position="422"/>
        <end position="485"/>
    </location>
</feature>
<sequence length="498" mass="53424">MKRQLREEIIMRTLMFVLALLVPLTAGAQIMFEYTYGGADWDGAYSVRQTSDGGYAIAGWTYSFGAGSQDAYLIRTDEWGDPLWWNAYGGPASESCYSLDQTDDGGFVVVGGTTSFGHGGNDIYLVKTDGAGDTVWTRTYGGTDHDGGSSVAQTDDGGYIVAGYTYSFGAGVTDVYVVKTDGDGDTLWTRTYGGSGSDRGSSVAQTADGGYIIAGYTRSFGAGESDVYLIKTDASGDTLWTRAHGGSDQDFGHSVAQTVDGGYIIGGETQSFGAGGWDFYLVRTDGDGDTLWTRTYGGQYYDEGFSVAQTFDGGYIVTGYVEPSASGIGDLYLIKTDASGDTLWTRTYGELEYDEGQAVAQTADGGYIVAGYTESFGVSGSDVYLIKTNAEGLVGVSGEVDEPPRPRSSYLAQNYPNPFRAKTTIRYALPEAGHVTVVLYDIRGARVRSLVSNSVPAGPHELEWDGRDDRGYKVGSGIYFCRMEAGEVNETRRMLLVR</sequence>
<evidence type="ECO:0000313" key="2">
    <source>
        <dbReference type="EMBL" id="KPJ54422.1"/>
    </source>
</evidence>
<reference evidence="2 3" key="1">
    <citation type="journal article" date="2015" name="Microbiome">
        <title>Genomic resolution of linkages in carbon, nitrogen, and sulfur cycling among widespread estuary sediment bacteria.</title>
        <authorList>
            <person name="Baker B.J."/>
            <person name="Lazar C.S."/>
            <person name="Teske A.P."/>
            <person name="Dick G.J."/>
        </authorList>
    </citation>
    <scope>NUCLEOTIDE SEQUENCE [LARGE SCALE GENOMIC DNA]</scope>
    <source>
        <strain evidence="2">DG_24</strain>
    </source>
</reference>